<feature type="signal peptide" evidence="1">
    <location>
        <begin position="1"/>
        <end position="29"/>
    </location>
</feature>
<sequence length="512" mass="56989">MTKKREICRLAAYLQIALSACTWVSLAMAQAQSSDATTSRTMTQDGRDFAAGAKCVKPDRISNTHNPVELNRMMVACVKQERLADATFLYAISGVYGRYDTLRVPDISAHQAVTIIRMATMASLSVDEKARFEREVRTEMDDLDHKRSVCSAIEKMGPPGYAPDYMTRHGLGVTPQRQAPDAPQLHNDPESRLRQALTGYLQCPSATASTETRRFGLKAELLVNGKPYVVDYHWRCSRFLEKSTPVSAWSINPPAGPVLKTVSETTALFVRAPSYCGEPNTATAKNEVDLPVLVIKSPSDPTTVQVFNKSITHGVGYNIVVKSESIYPIEQAVDDYVLSPQERSFRALVEDRELKFQSVQARIEPPADWESDDAFKEYLRNKTGIVIAEPPLVRSNVVGGDGAHNFFPFERKRAIPHTPRDREQLTVPLRVNGDSWELQANDDTTSASFFVRVIEKDPVRGYRLPPKITVNYSGVAVPVIGAQEIFDTSQHRLIEFVNSYQPLSIIGVLGVR</sequence>
<accession>A0A5B0G772</accession>
<reference evidence="2 3" key="1">
    <citation type="submission" date="2019-08" db="EMBL/GenBank/DDBJ databases">
        <title>Paraburkholderia sp. DCY113.</title>
        <authorList>
            <person name="Kang J."/>
        </authorList>
    </citation>
    <scope>NUCLEOTIDE SEQUENCE [LARGE SCALE GENOMIC DNA]</scope>
    <source>
        <strain evidence="2 3">DCY113</strain>
    </source>
</reference>
<name>A0A5B0G772_9BURK</name>
<evidence type="ECO:0000313" key="2">
    <source>
        <dbReference type="EMBL" id="KAA0997890.1"/>
    </source>
</evidence>
<evidence type="ECO:0000313" key="3">
    <source>
        <dbReference type="Proteomes" id="UP000325273"/>
    </source>
</evidence>
<dbReference type="AlphaFoldDB" id="A0A5B0G772"/>
<keyword evidence="1" id="KW-0732">Signal</keyword>
<dbReference type="PROSITE" id="PS51257">
    <property type="entry name" value="PROKAR_LIPOPROTEIN"/>
    <property type="match status" value="1"/>
</dbReference>
<dbReference type="Proteomes" id="UP000325273">
    <property type="component" value="Unassembled WGS sequence"/>
</dbReference>
<proteinExistence type="predicted"/>
<dbReference type="EMBL" id="VTUZ01000070">
    <property type="protein sequence ID" value="KAA0997890.1"/>
    <property type="molecule type" value="Genomic_DNA"/>
</dbReference>
<dbReference type="RefSeq" id="WP_149676389.1">
    <property type="nucleotide sequence ID" value="NZ_VTUZ01000070.1"/>
</dbReference>
<organism evidence="2 3">
    <name type="scientific">Paraburkholderia panacisoli</name>
    <dbReference type="NCBI Taxonomy" id="2603818"/>
    <lineage>
        <taxon>Bacteria</taxon>
        <taxon>Pseudomonadati</taxon>
        <taxon>Pseudomonadota</taxon>
        <taxon>Betaproteobacteria</taxon>
        <taxon>Burkholderiales</taxon>
        <taxon>Burkholderiaceae</taxon>
        <taxon>Paraburkholderia</taxon>
    </lineage>
</organism>
<feature type="chain" id="PRO_5022714596" evidence="1">
    <location>
        <begin position="30"/>
        <end position="512"/>
    </location>
</feature>
<comment type="caution">
    <text evidence="2">The sequence shown here is derived from an EMBL/GenBank/DDBJ whole genome shotgun (WGS) entry which is preliminary data.</text>
</comment>
<protein>
    <submittedName>
        <fullName evidence="2">Uncharacterized protein</fullName>
    </submittedName>
</protein>
<gene>
    <name evidence="2" type="ORF">FVF58_47125</name>
</gene>
<evidence type="ECO:0000256" key="1">
    <source>
        <dbReference type="SAM" id="SignalP"/>
    </source>
</evidence>
<keyword evidence="3" id="KW-1185">Reference proteome</keyword>